<evidence type="ECO:0000259" key="3">
    <source>
        <dbReference type="Pfam" id="PF18962"/>
    </source>
</evidence>
<dbReference type="AlphaFoldDB" id="A0A2U0I1Z6"/>
<gene>
    <name evidence="4" type="ORF">DDV96_06715</name>
</gene>
<organism evidence="4 5">
    <name type="scientific">Marixanthomonas spongiae</name>
    <dbReference type="NCBI Taxonomy" id="2174845"/>
    <lineage>
        <taxon>Bacteria</taxon>
        <taxon>Pseudomonadati</taxon>
        <taxon>Bacteroidota</taxon>
        <taxon>Flavobacteriia</taxon>
        <taxon>Flavobacteriales</taxon>
        <taxon>Flavobacteriaceae</taxon>
        <taxon>Marixanthomonas</taxon>
    </lineage>
</organism>
<keyword evidence="1 2" id="KW-0732">Signal</keyword>
<dbReference type="Proteomes" id="UP000245962">
    <property type="component" value="Unassembled WGS sequence"/>
</dbReference>
<dbReference type="OrthoDB" id="1377410at2"/>
<dbReference type="InterPro" id="IPR026444">
    <property type="entry name" value="Secre_tail"/>
</dbReference>
<proteinExistence type="predicted"/>
<feature type="chain" id="PRO_5015624824" description="Secretion system C-terminal sorting domain-containing protein" evidence="2">
    <location>
        <begin position="21"/>
        <end position="369"/>
    </location>
</feature>
<reference evidence="4 5" key="1">
    <citation type="submission" date="2018-04" db="EMBL/GenBank/DDBJ databases">
        <title>Marixanthomonas spongiae HN-E44 sp. nov., isolated from a marine sponge.</title>
        <authorList>
            <person name="Luo L."/>
            <person name="Zhuang L."/>
        </authorList>
    </citation>
    <scope>NUCLEOTIDE SEQUENCE [LARGE SCALE GENOMIC DNA]</scope>
    <source>
        <strain evidence="4 5">HN-E44</strain>
    </source>
</reference>
<feature type="domain" description="Secretion system C-terminal sorting" evidence="3">
    <location>
        <begin position="300"/>
        <end position="367"/>
    </location>
</feature>
<evidence type="ECO:0000256" key="2">
    <source>
        <dbReference type="SAM" id="SignalP"/>
    </source>
</evidence>
<keyword evidence="5" id="KW-1185">Reference proteome</keyword>
<name>A0A2U0I1Z6_9FLAO</name>
<evidence type="ECO:0000313" key="4">
    <source>
        <dbReference type="EMBL" id="PVW15094.1"/>
    </source>
</evidence>
<dbReference type="Pfam" id="PF18962">
    <property type="entry name" value="Por_Secre_tail"/>
    <property type="match status" value="1"/>
</dbReference>
<protein>
    <recommendedName>
        <fullName evidence="3">Secretion system C-terminal sorting domain-containing protein</fullName>
    </recommendedName>
</protein>
<sequence>MNKIVLILVFFIGYSTQAQISEITAETWYLRFLKLDGEHNYTPLGVESNIIFEENGTDYTVYADGVVNNLFGAVSFSGNTFTFTEVGITLLSCDTGNCYFEDLYFEGLLSSEMLDLKTFTYDYFASSLYDYKSLRLTDNEGNVAFYVNTPIGLPDAALLRTWYLHSMDADLGEDSDYIANYNPPINPSLTINQDLSFTGTGSCNDFSGQFFYTNDNFSGARLIANDFQETGETCDYHNGFENYYFSQFMDENGELYFWVNENSSSGEANFSFELAPGFTFNFENTPVLGTNEVIEPKISIYPNPVDEKLFIKIPNDTIKTVQIFDSLGKLAFISDDFKNGLTVSSLETGIYIIKIESLNGHTVKKFIKK</sequence>
<evidence type="ECO:0000313" key="5">
    <source>
        <dbReference type="Proteomes" id="UP000245962"/>
    </source>
</evidence>
<feature type="signal peptide" evidence="2">
    <location>
        <begin position="1"/>
        <end position="20"/>
    </location>
</feature>
<evidence type="ECO:0000256" key="1">
    <source>
        <dbReference type="ARBA" id="ARBA00022729"/>
    </source>
</evidence>
<dbReference type="NCBIfam" id="TIGR04183">
    <property type="entry name" value="Por_Secre_tail"/>
    <property type="match status" value="1"/>
</dbReference>
<accession>A0A2U0I1Z6</accession>
<dbReference type="Gene3D" id="2.40.128.270">
    <property type="match status" value="1"/>
</dbReference>
<comment type="caution">
    <text evidence="4">The sequence shown here is derived from an EMBL/GenBank/DDBJ whole genome shotgun (WGS) entry which is preliminary data.</text>
</comment>
<dbReference type="RefSeq" id="WP_116693988.1">
    <property type="nucleotide sequence ID" value="NZ_QEHR01000004.1"/>
</dbReference>
<dbReference type="EMBL" id="QEHR01000004">
    <property type="protein sequence ID" value="PVW15094.1"/>
    <property type="molecule type" value="Genomic_DNA"/>
</dbReference>
<dbReference type="InterPro" id="IPR038670">
    <property type="entry name" value="HslJ-like_sf"/>
</dbReference>